<dbReference type="Pfam" id="PF00455">
    <property type="entry name" value="DeoRC"/>
    <property type="match status" value="1"/>
</dbReference>
<dbReference type="PRINTS" id="PR00037">
    <property type="entry name" value="HTHLACR"/>
</dbReference>
<dbReference type="InterPro" id="IPR037171">
    <property type="entry name" value="NagB/RpiA_transferase-like"/>
</dbReference>
<dbReference type="InterPro" id="IPR036388">
    <property type="entry name" value="WH-like_DNA-bd_sf"/>
</dbReference>
<dbReference type="Pfam" id="PF08220">
    <property type="entry name" value="HTH_DeoR"/>
    <property type="match status" value="1"/>
</dbReference>
<dbReference type="PROSITE" id="PS51000">
    <property type="entry name" value="HTH_DEOR_2"/>
    <property type="match status" value="1"/>
</dbReference>
<comment type="caution">
    <text evidence="5">The sequence shown here is derived from an EMBL/GenBank/DDBJ whole genome shotgun (WGS) entry which is preliminary data.</text>
</comment>
<dbReference type="PROSITE" id="PS00894">
    <property type="entry name" value="HTH_DEOR_1"/>
    <property type="match status" value="1"/>
</dbReference>
<proteinExistence type="predicted"/>
<dbReference type="PANTHER" id="PTHR30363:SF44">
    <property type="entry name" value="AGA OPERON TRANSCRIPTIONAL REPRESSOR-RELATED"/>
    <property type="match status" value="1"/>
</dbReference>
<reference evidence="5" key="1">
    <citation type="submission" date="2022-10" db="EMBL/GenBank/DDBJ databases">
        <title>The WGS of Solirubrobacter phytolaccae KCTC 29190.</title>
        <authorList>
            <person name="Jiang Z."/>
        </authorList>
    </citation>
    <scope>NUCLEOTIDE SEQUENCE</scope>
    <source>
        <strain evidence="5">KCTC 29190</strain>
    </source>
</reference>
<dbReference type="RefSeq" id="WP_270025658.1">
    <property type="nucleotide sequence ID" value="NZ_JAPDDP010000021.1"/>
</dbReference>
<dbReference type="PANTHER" id="PTHR30363">
    <property type="entry name" value="HTH-TYPE TRANSCRIPTIONAL REGULATOR SRLR-RELATED"/>
    <property type="match status" value="1"/>
</dbReference>
<dbReference type="SUPFAM" id="SSF100950">
    <property type="entry name" value="NagB/RpiA/CoA transferase-like"/>
    <property type="match status" value="1"/>
</dbReference>
<feature type="domain" description="HTH deoR-type" evidence="4">
    <location>
        <begin position="3"/>
        <end position="58"/>
    </location>
</feature>
<evidence type="ECO:0000313" key="6">
    <source>
        <dbReference type="Proteomes" id="UP001147653"/>
    </source>
</evidence>
<dbReference type="InterPro" id="IPR014036">
    <property type="entry name" value="DeoR-like_C"/>
</dbReference>
<dbReference type="EMBL" id="JAPDDP010000021">
    <property type="protein sequence ID" value="MDA0181344.1"/>
    <property type="molecule type" value="Genomic_DNA"/>
</dbReference>
<dbReference type="Proteomes" id="UP001147653">
    <property type="component" value="Unassembled WGS sequence"/>
</dbReference>
<evidence type="ECO:0000313" key="5">
    <source>
        <dbReference type="EMBL" id="MDA0181344.1"/>
    </source>
</evidence>
<evidence type="ECO:0000256" key="2">
    <source>
        <dbReference type="ARBA" id="ARBA00023125"/>
    </source>
</evidence>
<dbReference type="InterPro" id="IPR001034">
    <property type="entry name" value="DeoR_HTH"/>
</dbReference>
<keyword evidence="3" id="KW-0804">Transcription</keyword>
<organism evidence="5 6">
    <name type="scientific">Solirubrobacter phytolaccae</name>
    <dbReference type="NCBI Taxonomy" id="1404360"/>
    <lineage>
        <taxon>Bacteria</taxon>
        <taxon>Bacillati</taxon>
        <taxon>Actinomycetota</taxon>
        <taxon>Thermoleophilia</taxon>
        <taxon>Solirubrobacterales</taxon>
        <taxon>Solirubrobacteraceae</taxon>
        <taxon>Solirubrobacter</taxon>
    </lineage>
</organism>
<keyword evidence="1" id="KW-0805">Transcription regulation</keyword>
<dbReference type="InterPro" id="IPR018356">
    <property type="entry name" value="Tscrpt_reg_HTH_DeoR_CS"/>
</dbReference>
<keyword evidence="6" id="KW-1185">Reference proteome</keyword>
<dbReference type="SMART" id="SM01134">
    <property type="entry name" value="DeoRC"/>
    <property type="match status" value="1"/>
</dbReference>
<evidence type="ECO:0000259" key="4">
    <source>
        <dbReference type="PROSITE" id="PS51000"/>
    </source>
</evidence>
<name>A0A9X3NAA4_9ACTN</name>
<accession>A0A9X3NAA4</accession>
<sequence>MIAEARREQIREMLMEDGAVTVGQLQARFGVSPMTARRDLVLLEERGTARRTHGGAVLPSIAAPENSFSQRVTVAATAKLRLADAAFATLVPGETVFLDSSSTAYFLARRIAETGFDVRVLTNSGPAMQVLASSEHDVPLSVIGGTHRRLTGSFVGPSAVRMIREHFVDRLFFSVTGLAATGTLTDADDLEAAVKQAMLEQAADATLLVDESKLGTHGRHAIASLRRVSLVLTEVDDPRLHADGVTVRTV</sequence>
<evidence type="ECO:0000256" key="1">
    <source>
        <dbReference type="ARBA" id="ARBA00023015"/>
    </source>
</evidence>
<dbReference type="AlphaFoldDB" id="A0A9X3NAA4"/>
<keyword evidence="2 5" id="KW-0238">DNA-binding</keyword>
<dbReference type="InterPro" id="IPR036390">
    <property type="entry name" value="WH_DNA-bd_sf"/>
</dbReference>
<dbReference type="Gene3D" id="1.10.10.10">
    <property type="entry name" value="Winged helix-like DNA-binding domain superfamily/Winged helix DNA-binding domain"/>
    <property type="match status" value="1"/>
</dbReference>
<dbReference type="SUPFAM" id="SSF46785">
    <property type="entry name" value="Winged helix' DNA-binding domain"/>
    <property type="match status" value="1"/>
</dbReference>
<dbReference type="GO" id="GO:0003700">
    <property type="term" value="F:DNA-binding transcription factor activity"/>
    <property type="evidence" value="ECO:0007669"/>
    <property type="project" value="InterPro"/>
</dbReference>
<dbReference type="GO" id="GO:0003677">
    <property type="term" value="F:DNA binding"/>
    <property type="evidence" value="ECO:0007669"/>
    <property type="project" value="UniProtKB-KW"/>
</dbReference>
<dbReference type="InterPro" id="IPR050313">
    <property type="entry name" value="Carb_Metab_HTH_regulators"/>
</dbReference>
<evidence type="ECO:0000256" key="3">
    <source>
        <dbReference type="ARBA" id="ARBA00023163"/>
    </source>
</evidence>
<dbReference type="SMART" id="SM00420">
    <property type="entry name" value="HTH_DEOR"/>
    <property type="match status" value="1"/>
</dbReference>
<protein>
    <submittedName>
        <fullName evidence="5">DeoR/GlpR family DNA-binding transcription regulator</fullName>
    </submittedName>
</protein>
<gene>
    <name evidence="5" type="ORF">OJ997_13645</name>
</gene>